<sequence length="138" mass="15334">MLVHSRTQIYRPASSTTSPSNVCSEPRPRSPPTFIYRFQLDSPGSTTLKYLISFLSHRTNKLEAVLINFTHETVNCAFCGLFKGVFLIVLKASSILEGICQVTISQAQAYGIIASSVSGVFSPMLTYLRMFVRCTSER</sequence>
<gene>
    <name evidence="1" type="ORF">BDY19DRAFT_157016</name>
</gene>
<evidence type="ECO:0000313" key="1">
    <source>
        <dbReference type="EMBL" id="KAI0088920.1"/>
    </source>
</evidence>
<organism evidence="1 2">
    <name type="scientific">Irpex rosettiformis</name>
    <dbReference type="NCBI Taxonomy" id="378272"/>
    <lineage>
        <taxon>Eukaryota</taxon>
        <taxon>Fungi</taxon>
        <taxon>Dikarya</taxon>
        <taxon>Basidiomycota</taxon>
        <taxon>Agaricomycotina</taxon>
        <taxon>Agaricomycetes</taxon>
        <taxon>Polyporales</taxon>
        <taxon>Irpicaceae</taxon>
        <taxon>Irpex</taxon>
    </lineage>
</organism>
<dbReference type="EMBL" id="MU274912">
    <property type="protein sequence ID" value="KAI0088920.1"/>
    <property type="molecule type" value="Genomic_DNA"/>
</dbReference>
<name>A0ACB8U3S5_9APHY</name>
<keyword evidence="2" id="KW-1185">Reference proteome</keyword>
<dbReference type="Proteomes" id="UP001055072">
    <property type="component" value="Unassembled WGS sequence"/>
</dbReference>
<reference evidence="1" key="1">
    <citation type="journal article" date="2021" name="Environ. Microbiol.">
        <title>Gene family expansions and transcriptome signatures uncover fungal adaptations to wood decay.</title>
        <authorList>
            <person name="Hage H."/>
            <person name="Miyauchi S."/>
            <person name="Viragh M."/>
            <person name="Drula E."/>
            <person name="Min B."/>
            <person name="Chaduli D."/>
            <person name="Navarro D."/>
            <person name="Favel A."/>
            <person name="Norest M."/>
            <person name="Lesage-Meessen L."/>
            <person name="Balint B."/>
            <person name="Merenyi Z."/>
            <person name="de Eugenio L."/>
            <person name="Morin E."/>
            <person name="Martinez A.T."/>
            <person name="Baldrian P."/>
            <person name="Stursova M."/>
            <person name="Martinez M.J."/>
            <person name="Novotny C."/>
            <person name="Magnuson J.K."/>
            <person name="Spatafora J.W."/>
            <person name="Maurice S."/>
            <person name="Pangilinan J."/>
            <person name="Andreopoulos W."/>
            <person name="LaButti K."/>
            <person name="Hundley H."/>
            <person name="Na H."/>
            <person name="Kuo A."/>
            <person name="Barry K."/>
            <person name="Lipzen A."/>
            <person name="Henrissat B."/>
            <person name="Riley R."/>
            <person name="Ahrendt S."/>
            <person name="Nagy L.G."/>
            <person name="Grigoriev I.V."/>
            <person name="Martin F."/>
            <person name="Rosso M.N."/>
        </authorList>
    </citation>
    <scope>NUCLEOTIDE SEQUENCE</scope>
    <source>
        <strain evidence="1">CBS 384.51</strain>
    </source>
</reference>
<comment type="caution">
    <text evidence="1">The sequence shown here is derived from an EMBL/GenBank/DDBJ whole genome shotgun (WGS) entry which is preliminary data.</text>
</comment>
<evidence type="ECO:0000313" key="2">
    <source>
        <dbReference type="Proteomes" id="UP001055072"/>
    </source>
</evidence>
<accession>A0ACB8U3S5</accession>
<protein>
    <submittedName>
        <fullName evidence="1">Uncharacterized protein</fullName>
    </submittedName>
</protein>
<proteinExistence type="predicted"/>